<feature type="compositionally biased region" description="Polar residues" evidence="2">
    <location>
        <begin position="216"/>
        <end position="244"/>
    </location>
</feature>
<protein>
    <submittedName>
        <fullName evidence="4">DUF4200 domain-containing protein</fullName>
    </submittedName>
</protein>
<feature type="compositionally biased region" description="Polar residues" evidence="2">
    <location>
        <begin position="262"/>
        <end position="278"/>
    </location>
</feature>
<feature type="compositionally biased region" description="Polar residues" evidence="2">
    <location>
        <begin position="284"/>
        <end position="301"/>
    </location>
</feature>
<dbReference type="AlphaFoldDB" id="A0A1I7TPG1"/>
<feature type="compositionally biased region" description="Basic and acidic residues" evidence="2">
    <location>
        <begin position="151"/>
        <end position="162"/>
    </location>
</feature>
<accession>A0A1I7TPG1</accession>
<dbReference type="WBParaSite" id="Csp11.Scaffold629.g10472.t1">
    <property type="protein sequence ID" value="Csp11.Scaffold629.g10472.t1"/>
    <property type="gene ID" value="Csp11.Scaffold629.g10472"/>
</dbReference>
<feature type="coiled-coil region" evidence="1">
    <location>
        <begin position="20"/>
        <end position="54"/>
    </location>
</feature>
<evidence type="ECO:0000256" key="2">
    <source>
        <dbReference type="SAM" id="MobiDB-lite"/>
    </source>
</evidence>
<evidence type="ECO:0000313" key="3">
    <source>
        <dbReference type="Proteomes" id="UP000095282"/>
    </source>
</evidence>
<feature type="region of interest" description="Disordered" evidence="2">
    <location>
        <begin position="131"/>
        <end position="165"/>
    </location>
</feature>
<reference evidence="4" key="1">
    <citation type="submission" date="2016-11" db="UniProtKB">
        <authorList>
            <consortium name="WormBaseParasite"/>
        </authorList>
    </citation>
    <scope>IDENTIFICATION</scope>
</reference>
<sequence>MESSQVDRIKRLNRDLCDQHVQDHDEIQELKGKLEEAERQRQIDQSEIENGKTMIETLQKRVDDQTTEISGLKISLEEKRRTIRNFDMRIETEASFWEKNDRKKEVKIRELMKDHEDMTKEFKAICEENDEMTDSMKEKDERLEELEKENEELKKKAEEQQQQKRVVLKGKGGVVRIVPSGTTPILQGDQDKAAPKKVICMKVLCSNCQGVVGEGSASNLSKSVSDTTEAPKIQKTSENATQEDQGTRVPISQDVLTKPDTSETPKISKASESATQGAKDQASTEDNGSQEVPKAVQTQPTPEIASKNDPTTDDAQKEQIPINRPVKKALRRTKLGQDSKDQVVPKDWKKIIEEGEEIQRIKRLVLKDQERPPNAETPDPLDALIKKTLEAQEKKRSKEPFNFGFPPLPFLGSAQAPGTAHRSVQPKNGPMDFYSKDMINGKYRSPF</sequence>
<dbReference type="Proteomes" id="UP000095282">
    <property type="component" value="Unplaced"/>
</dbReference>
<organism evidence="3 4">
    <name type="scientific">Caenorhabditis tropicalis</name>
    <dbReference type="NCBI Taxonomy" id="1561998"/>
    <lineage>
        <taxon>Eukaryota</taxon>
        <taxon>Metazoa</taxon>
        <taxon>Ecdysozoa</taxon>
        <taxon>Nematoda</taxon>
        <taxon>Chromadorea</taxon>
        <taxon>Rhabditida</taxon>
        <taxon>Rhabditina</taxon>
        <taxon>Rhabditomorpha</taxon>
        <taxon>Rhabditoidea</taxon>
        <taxon>Rhabditidae</taxon>
        <taxon>Peloderinae</taxon>
        <taxon>Caenorhabditis</taxon>
    </lineage>
</organism>
<evidence type="ECO:0000256" key="1">
    <source>
        <dbReference type="SAM" id="Coils"/>
    </source>
</evidence>
<keyword evidence="3" id="KW-1185">Reference proteome</keyword>
<feature type="region of interest" description="Disordered" evidence="2">
    <location>
        <begin position="393"/>
        <end position="447"/>
    </location>
</feature>
<keyword evidence="1" id="KW-0175">Coiled coil</keyword>
<evidence type="ECO:0000313" key="4">
    <source>
        <dbReference type="WBParaSite" id="Csp11.Scaffold629.g10472.t1"/>
    </source>
</evidence>
<feature type="region of interest" description="Disordered" evidence="2">
    <location>
        <begin position="215"/>
        <end position="343"/>
    </location>
</feature>
<name>A0A1I7TPG1_9PELO</name>
<proteinExistence type="predicted"/>
<feature type="compositionally biased region" description="Basic residues" evidence="2">
    <location>
        <begin position="325"/>
        <end position="334"/>
    </location>
</feature>